<dbReference type="CDD" id="cd12118">
    <property type="entry name" value="ttLC_FACS_AEE21_like"/>
    <property type="match status" value="1"/>
</dbReference>
<dbReference type="InterPro" id="IPR025110">
    <property type="entry name" value="AMP-bd_C"/>
</dbReference>
<keyword evidence="3" id="KW-0276">Fatty acid metabolism</keyword>
<reference evidence="8" key="2">
    <citation type="submission" date="2023-07" db="EMBL/GenBank/DDBJ databases">
        <title>Marinomonas vulgaris A79, complete genome.</title>
        <authorList>
            <person name="Ying J.-J."/>
        </authorList>
    </citation>
    <scope>NUCLEOTIDE SEQUENCE [LARGE SCALE GENOMIC DNA]</scope>
    <source>
        <strain evidence="8">A79</strain>
    </source>
</reference>
<sequence length="565" mass="62274">MNNNTALDTQLSKNGHLDKNTANYTALTPISFLERTASIYPDRIATINGSIKRTWHETYQRCRQLASALQREGIHKGDTVSVIAPNISEHFETHFGVPMAGAILNSINTRLDAPTIAFILQHANSKVVFVDREFSTLLKDALALLPTKPPLVIDIDDTQWVGGELIGATDYETFLTQGDEFFDCPALEDEWDSITLNYTSGTTGDPKGVVYHHRGAYLNAISNAMSWGMTQHPVYLWILPMFHCNGWCFPWAIAAMAGVSVSLRHAKADDVFNIIKQEKVGYLCAAPIILNMLNAADDSVKSGIEHSVNVMTAGAAPPAAVIQAMEAIGFNITHVYGLTETYGPCVYCAWKDEWDDHSAEEKARLKARQGIKAPMLEGLMVADPDSLEPVPKDGKTLGEIFMRGNLVMKGYLNNPATTDKAFAGGWFHSGDLAVWHSDGYIEIKDRSKDIIISGGENISSIEIEDTLYRHPMVQEAAVVAKLDEKWGETPCAFITLKDSTIKSANTVSEHDIIQFCREHMAHFKTPKYVIFGPLPKTSTGKVQKFLLRDQANALPAAHASLEKHA</sequence>
<evidence type="ECO:0000256" key="2">
    <source>
        <dbReference type="ARBA" id="ARBA00022598"/>
    </source>
</evidence>
<dbReference type="InterPro" id="IPR042099">
    <property type="entry name" value="ANL_N_sf"/>
</dbReference>
<gene>
    <name evidence="7" type="ORF">J9B83_05570</name>
</gene>
<feature type="domain" description="AMP-binding enzyme C-terminal" evidence="6">
    <location>
        <begin position="462"/>
        <end position="541"/>
    </location>
</feature>
<evidence type="ECO:0000256" key="1">
    <source>
        <dbReference type="ARBA" id="ARBA00006432"/>
    </source>
</evidence>
<organism evidence="7 8">
    <name type="scientific">Marinomonas vulgaris</name>
    <dbReference type="NCBI Taxonomy" id="2823372"/>
    <lineage>
        <taxon>Bacteria</taxon>
        <taxon>Pseudomonadati</taxon>
        <taxon>Pseudomonadota</taxon>
        <taxon>Gammaproteobacteria</taxon>
        <taxon>Oceanospirillales</taxon>
        <taxon>Oceanospirillaceae</taxon>
        <taxon>Marinomonas</taxon>
    </lineage>
</organism>
<dbReference type="Pfam" id="PF13193">
    <property type="entry name" value="AMP-binding_C"/>
    <property type="match status" value="1"/>
</dbReference>
<evidence type="ECO:0000313" key="7">
    <source>
        <dbReference type="EMBL" id="MBR7888406.1"/>
    </source>
</evidence>
<feature type="domain" description="AMP-dependent synthetase/ligase" evidence="5">
    <location>
        <begin position="33"/>
        <end position="412"/>
    </location>
</feature>
<evidence type="ECO:0000256" key="4">
    <source>
        <dbReference type="ARBA" id="ARBA00023098"/>
    </source>
</evidence>
<proteinExistence type="inferred from homology"/>
<evidence type="ECO:0000259" key="6">
    <source>
        <dbReference type="Pfam" id="PF13193"/>
    </source>
</evidence>
<dbReference type="InterPro" id="IPR020845">
    <property type="entry name" value="AMP-binding_CS"/>
</dbReference>
<comment type="caution">
    <text evidence="7">The sequence shown here is derived from an EMBL/GenBank/DDBJ whole genome shotgun (WGS) entry which is preliminary data.</text>
</comment>
<name>A0ABS5H9P5_9GAMM</name>
<dbReference type="Proteomes" id="UP000679722">
    <property type="component" value="Unassembled WGS sequence"/>
</dbReference>
<keyword evidence="4" id="KW-0443">Lipid metabolism</keyword>
<dbReference type="NCBIfam" id="NF006020">
    <property type="entry name" value="PRK08162.1"/>
    <property type="match status" value="1"/>
</dbReference>
<dbReference type="InterPro" id="IPR000873">
    <property type="entry name" value="AMP-dep_synth/lig_dom"/>
</dbReference>
<dbReference type="SUPFAM" id="SSF56801">
    <property type="entry name" value="Acetyl-CoA synthetase-like"/>
    <property type="match status" value="1"/>
</dbReference>
<evidence type="ECO:0000259" key="5">
    <source>
        <dbReference type="Pfam" id="PF00501"/>
    </source>
</evidence>
<dbReference type="PANTHER" id="PTHR43859">
    <property type="entry name" value="ACYL-ACTIVATING ENZYME"/>
    <property type="match status" value="1"/>
</dbReference>
<keyword evidence="2" id="KW-0436">Ligase</keyword>
<dbReference type="PROSITE" id="PS00455">
    <property type="entry name" value="AMP_BINDING"/>
    <property type="match status" value="1"/>
</dbReference>
<dbReference type="RefSeq" id="WP_211535747.1">
    <property type="nucleotide sequence ID" value="NZ_JAGSSV010000004.1"/>
</dbReference>
<keyword evidence="8" id="KW-1185">Reference proteome</keyword>
<protein>
    <submittedName>
        <fullName evidence="7">Acyl-CoA synthetase</fullName>
    </submittedName>
</protein>
<evidence type="ECO:0000313" key="8">
    <source>
        <dbReference type="Proteomes" id="UP000679722"/>
    </source>
</evidence>
<dbReference type="Gene3D" id="3.40.50.12780">
    <property type="entry name" value="N-terminal domain of ligase-like"/>
    <property type="match status" value="1"/>
</dbReference>
<dbReference type="Pfam" id="PF00501">
    <property type="entry name" value="AMP-binding"/>
    <property type="match status" value="1"/>
</dbReference>
<dbReference type="InterPro" id="IPR045851">
    <property type="entry name" value="AMP-bd_C_sf"/>
</dbReference>
<accession>A0ABS5H9P5</accession>
<dbReference type="PANTHER" id="PTHR43859:SF4">
    <property type="entry name" value="BUTANOATE--COA LIGASE AAE1-RELATED"/>
    <property type="match status" value="1"/>
</dbReference>
<evidence type="ECO:0000256" key="3">
    <source>
        <dbReference type="ARBA" id="ARBA00022832"/>
    </source>
</evidence>
<dbReference type="EMBL" id="JAGSSV010000004">
    <property type="protein sequence ID" value="MBR7888406.1"/>
    <property type="molecule type" value="Genomic_DNA"/>
</dbReference>
<comment type="similarity">
    <text evidence="1">Belongs to the ATP-dependent AMP-binding enzyme family.</text>
</comment>
<dbReference type="Gene3D" id="3.30.300.30">
    <property type="match status" value="1"/>
</dbReference>
<reference evidence="7 8" key="1">
    <citation type="submission" date="2021-04" db="EMBL/GenBank/DDBJ databases">
        <authorList>
            <person name="Sun C."/>
        </authorList>
    </citation>
    <scope>NUCLEOTIDE SEQUENCE [LARGE SCALE GENOMIC DNA]</scope>
    <source>
        <strain evidence="7 8">A79</strain>
    </source>
</reference>